<organism evidence="2 3">
    <name type="scientific">Saguinus oedipus</name>
    <name type="common">Cotton-top tamarin</name>
    <name type="synonym">Oedipomidas oedipus</name>
    <dbReference type="NCBI Taxonomy" id="9490"/>
    <lineage>
        <taxon>Eukaryota</taxon>
        <taxon>Metazoa</taxon>
        <taxon>Chordata</taxon>
        <taxon>Craniata</taxon>
        <taxon>Vertebrata</taxon>
        <taxon>Euteleostomi</taxon>
        <taxon>Mammalia</taxon>
        <taxon>Eutheria</taxon>
        <taxon>Euarchontoglires</taxon>
        <taxon>Primates</taxon>
        <taxon>Haplorrhini</taxon>
        <taxon>Platyrrhini</taxon>
        <taxon>Cebidae</taxon>
        <taxon>Callitrichinae</taxon>
        <taxon>Saguinus</taxon>
    </lineage>
</organism>
<keyword evidence="3" id="KW-1185">Reference proteome</keyword>
<proteinExistence type="predicted"/>
<reference evidence="2 3" key="1">
    <citation type="submission" date="2023-05" db="EMBL/GenBank/DDBJ databases">
        <title>B98-5 Cell Line De Novo Hybrid Assembly: An Optical Mapping Approach.</title>
        <authorList>
            <person name="Kananen K."/>
            <person name="Auerbach J.A."/>
            <person name="Kautto E."/>
            <person name="Blachly J.S."/>
        </authorList>
    </citation>
    <scope>NUCLEOTIDE SEQUENCE [LARGE SCALE GENOMIC DNA]</scope>
    <source>
        <strain evidence="2">B95-8</strain>
        <tissue evidence="2">Cell line</tissue>
    </source>
</reference>
<comment type="caution">
    <text evidence="2">The sequence shown here is derived from an EMBL/GenBank/DDBJ whole genome shotgun (WGS) entry which is preliminary data.</text>
</comment>
<sequence>MEAEDRLNFLLSEVEHPGLKTLSQCSAGELEIVVEARLQLAAVALQRHRAAYRRIPLTCFPKVPFPNDDEDGVRTTRDHVHPLYPLKGAAVWARKEEKSGSMDTDEAEVFSTLTLLQDSKLFQKKVVQEDTENPVSPGTSDTENKDDNEFLDPISLNAREYFNIHLWLRCRLALVTAFVAQIHGIGIVKEDDMTDCLSLINEVYTEAKSAGDTELQAELLTQAVILGLQEKHLKADIITKLQADLIGLLNSFQLADLMRAILLGDEKRNKTKHTKQVTTVMLNRKKITAYKCLQVVLGTT</sequence>
<keyword evidence="2" id="KW-0969">Cilium</keyword>
<name>A0ABQ9V062_SAGOE</name>
<accession>A0ABQ9V062</accession>
<evidence type="ECO:0000313" key="2">
    <source>
        <dbReference type="EMBL" id="KAK2102405.1"/>
    </source>
</evidence>
<dbReference type="PANTHER" id="PTHR33487:SF1">
    <property type="entry name" value="CILIA- AND FLAGELLA-ASSOCIATED PROTEIN 54"/>
    <property type="match status" value="1"/>
</dbReference>
<protein>
    <submittedName>
        <fullName evidence="2">Cilia- and flagella-associated protein 54</fullName>
    </submittedName>
</protein>
<dbReference type="PANTHER" id="PTHR33487">
    <property type="entry name" value="CILIA- AND FLAGELLA-ASSOCIATED PROTEIN 54"/>
    <property type="match status" value="1"/>
</dbReference>
<evidence type="ECO:0000256" key="1">
    <source>
        <dbReference type="SAM" id="MobiDB-lite"/>
    </source>
</evidence>
<gene>
    <name evidence="2" type="primary">CFAP54_5</name>
    <name evidence="2" type="ORF">P7K49_020072</name>
</gene>
<feature type="region of interest" description="Disordered" evidence="1">
    <location>
        <begin position="127"/>
        <end position="147"/>
    </location>
</feature>
<keyword evidence="2" id="KW-0966">Cell projection</keyword>
<dbReference type="EMBL" id="JASSZA010000009">
    <property type="protein sequence ID" value="KAK2102405.1"/>
    <property type="molecule type" value="Genomic_DNA"/>
</dbReference>
<keyword evidence="2" id="KW-0282">Flagellum</keyword>
<evidence type="ECO:0000313" key="3">
    <source>
        <dbReference type="Proteomes" id="UP001266305"/>
    </source>
</evidence>
<dbReference type="Proteomes" id="UP001266305">
    <property type="component" value="Unassembled WGS sequence"/>
</dbReference>